<name>A0A2P2PCF7_RHIMU</name>
<dbReference type="EMBL" id="GGEC01071827">
    <property type="protein sequence ID" value="MBX52311.1"/>
    <property type="molecule type" value="Transcribed_RNA"/>
</dbReference>
<accession>A0A2P2PCF7</accession>
<sequence length="31" mass="3706">MLRVYSPTLITYKKLVELIMSMDFTIYGCEF</sequence>
<reference evidence="1" key="1">
    <citation type="submission" date="2018-02" db="EMBL/GenBank/DDBJ databases">
        <title>Rhizophora mucronata_Transcriptome.</title>
        <authorList>
            <person name="Meera S.P."/>
            <person name="Sreeshan A."/>
            <person name="Augustine A."/>
        </authorList>
    </citation>
    <scope>NUCLEOTIDE SEQUENCE</scope>
    <source>
        <tissue evidence="1">Leaf</tissue>
    </source>
</reference>
<organism evidence="1">
    <name type="scientific">Rhizophora mucronata</name>
    <name type="common">Asiatic mangrove</name>
    <dbReference type="NCBI Taxonomy" id="61149"/>
    <lineage>
        <taxon>Eukaryota</taxon>
        <taxon>Viridiplantae</taxon>
        <taxon>Streptophyta</taxon>
        <taxon>Embryophyta</taxon>
        <taxon>Tracheophyta</taxon>
        <taxon>Spermatophyta</taxon>
        <taxon>Magnoliopsida</taxon>
        <taxon>eudicotyledons</taxon>
        <taxon>Gunneridae</taxon>
        <taxon>Pentapetalae</taxon>
        <taxon>rosids</taxon>
        <taxon>fabids</taxon>
        <taxon>Malpighiales</taxon>
        <taxon>Rhizophoraceae</taxon>
        <taxon>Rhizophora</taxon>
    </lineage>
</organism>
<evidence type="ECO:0000313" key="1">
    <source>
        <dbReference type="EMBL" id="MBX52311.1"/>
    </source>
</evidence>
<proteinExistence type="predicted"/>
<dbReference type="AlphaFoldDB" id="A0A2P2PCF7"/>
<protein>
    <submittedName>
        <fullName evidence="1">Uncharacterized protein</fullName>
    </submittedName>
</protein>